<evidence type="ECO:0000256" key="1">
    <source>
        <dbReference type="SAM" id="MobiDB-lite"/>
    </source>
</evidence>
<evidence type="ECO:0000313" key="3">
    <source>
        <dbReference type="EMBL" id="OAD53246.1"/>
    </source>
</evidence>
<gene>
    <name evidence="3" type="ORF">WN48_10600</name>
</gene>
<dbReference type="AlphaFoldDB" id="A0A310SE39"/>
<sequence>MFDHCEVNTCHKPFVINVQRTLTLCTQEERPRSPRPRSSPAHKTYQRKRVDNLRRDRGILLDAELSKALREKLLPGVKNEQTVAERLDHEGSVESPLHEVSDDHLEGTLLSLVCCGSYDGLVFYGAGFIGIPVVVIAINKIAGRRTTGKASVAFRPWGLLVDSSVKLSSSRPCLRPGHLDGTGTAI</sequence>
<proteinExistence type="predicted"/>
<keyword evidence="2" id="KW-0812">Transmembrane</keyword>
<dbReference type="EMBL" id="KQ767892">
    <property type="protein sequence ID" value="OAD53246.1"/>
    <property type="molecule type" value="Genomic_DNA"/>
</dbReference>
<protein>
    <submittedName>
        <fullName evidence="3">Uncharacterized protein</fullName>
    </submittedName>
</protein>
<feature type="region of interest" description="Disordered" evidence="1">
    <location>
        <begin position="27"/>
        <end position="48"/>
    </location>
</feature>
<keyword evidence="2" id="KW-0472">Membrane</keyword>
<dbReference type="Proteomes" id="UP000250275">
    <property type="component" value="Unassembled WGS sequence"/>
</dbReference>
<keyword evidence="2" id="KW-1133">Transmembrane helix</keyword>
<organism evidence="3 4">
    <name type="scientific">Eufriesea mexicana</name>
    <dbReference type="NCBI Taxonomy" id="516756"/>
    <lineage>
        <taxon>Eukaryota</taxon>
        <taxon>Metazoa</taxon>
        <taxon>Ecdysozoa</taxon>
        <taxon>Arthropoda</taxon>
        <taxon>Hexapoda</taxon>
        <taxon>Insecta</taxon>
        <taxon>Pterygota</taxon>
        <taxon>Neoptera</taxon>
        <taxon>Endopterygota</taxon>
        <taxon>Hymenoptera</taxon>
        <taxon>Apocrita</taxon>
        <taxon>Aculeata</taxon>
        <taxon>Apoidea</taxon>
        <taxon>Anthophila</taxon>
        <taxon>Apidae</taxon>
        <taxon>Eufriesea</taxon>
    </lineage>
</organism>
<keyword evidence="4" id="KW-1185">Reference proteome</keyword>
<evidence type="ECO:0000256" key="2">
    <source>
        <dbReference type="SAM" id="Phobius"/>
    </source>
</evidence>
<reference evidence="3 4" key="1">
    <citation type="submission" date="2015-07" db="EMBL/GenBank/DDBJ databases">
        <title>The genome of Eufriesea mexicana.</title>
        <authorList>
            <person name="Pan H."/>
            <person name="Kapheim K."/>
        </authorList>
    </citation>
    <scope>NUCLEOTIDE SEQUENCE [LARGE SCALE GENOMIC DNA]</scope>
    <source>
        <strain evidence="3">0111107269</strain>
        <tissue evidence="3">Whole body</tissue>
    </source>
</reference>
<name>A0A310SE39_9HYME</name>
<accession>A0A310SE39</accession>
<feature type="transmembrane region" description="Helical" evidence="2">
    <location>
        <begin position="121"/>
        <end position="139"/>
    </location>
</feature>
<evidence type="ECO:0000313" key="4">
    <source>
        <dbReference type="Proteomes" id="UP000250275"/>
    </source>
</evidence>